<dbReference type="Pfam" id="PF00916">
    <property type="entry name" value="Sulfate_transp"/>
    <property type="match status" value="1"/>
</dbReference>
<feature type="transmembrane region" description="Helical" evidence="5">
    <location>
        <begin position="398"/>
        <end position="423"/>
    </location>
</feature>
<feature type="transmembrane region" description="Helical" evidence="5">
    <location>
        <begin position="262"/>
        <end position="284"/>
    </location>
</feature>
<keyword evidence="4 5" id="KW-0472">Membrane</keyword>
<keyword evidence="8" id="KW-1185">Reference proteome</keyword>
<dbReference type="InterPro" id="IPR052265">
    <property type="entry name" value="Gamma-CA"/>
</dbReference>
<dbReference type="GO" id="GO:0016020">
    <property type="term" value="C:membrane"/>
    <property type="evidence" value="ECO:0007669"/>
    <property type="project" value="UniProtKB-SubCell"/>
</dbReference>
<feature type="transmembrane region" description="Helical" evidence="5">
    <location>
        <begin position="103"/>
        <end position="124"/>
    </location>
</feature>
<name>A0A8D4VT84_9GAMM</name>
<dbReference type="KEGG" id="moz:MoryE10_34700"/>
<dbReference type="EMBL" id="AP019782">
    <property type="protein sequence ID" value="BBL72864.1"/>
    <property type="molecule type" value="Genomic_DNA"/>
</dbReference>
<evidence type="ECO:0000259" key="6">
    <source>
        <dbReference type="Pfam" id="PF00916"/>
    </source>
</evidence>
<protein>
    <recommendedName>
        <fullName evidence="6">SLC26A/SulP transporter domain-containing protein</fullName>
    </recommendedName>
</protein>
<organism evidence="7 8">
    <name type="scientific">Methylogaea oryzae</name>
    <dbReference type="NCBI Taxonomy" id="1295382"/>
    <lineage>
        <taxon>Bacteria</taxon>
        <taxon>Pseudomonadati</taxon>
        <taxon>Pseudomonadota</taxon>
        <taxon>Gammaproteobacteria</taxon>
        <taxon>Methylococcales</taxon>
        <taxon>Methylococcaceae</taxon>
        <taxon>Methylogaea</taxon>
    </lineage>
</organism>
<feature type="transmembrane region" description="Helical" evidence="5">
    <location>
        <begin position="131"/>
        <end position="149"/>
    </location>
</feature>
<evidence type="ECO:0000256" key="5">
    <source>
        <dbReference type="SAM" id="Phobius"/>
    </source>
</evidence>
<reference evidence="7" key="1">
    <citation type="submission" date="2019-06" db="EMBL/GenBank/DDBJ databases">
        <title>Complete genome sequence of Methylogaea oryzae strain JCM16910.</title>
        <authorList>
            <person name="Asakawa S."/>
        </authorList>
    </citation>
    <scope>NUCLEOTIDE SEQUENCE</scope>
    <source>
        <strain evidence="7">E10</strain>
    </source>
</reference>
<feature type="transmembrane region" description="Helical" evidence="5">
    <location>
        <begin position="61"/>
        <end position="83"/>
    </location>
</feature>
<proteinExistence type="predicted"/>
<keyword evidence="2 5" id="KW-0812">Transmembrane</keyword>
<sequence length="691" mass="72891">MLINRLKQFFHLFDARYEDLLAGNVALNGLRDVTAGLVVAAVAIPLGMGIAMASGLRPEQGIVPGAIAVLLGSLFGGSKYQVYGPTAAFIPIIGAIMAEHDQGFLVLCSLIAGFILWCLGVTGMGRIVKQVPHSIIVGFTIGIAVSIAVTQGTEVLGVQATAEGHGAWPKLQAMLEHFGHLNLWAVVLAVGSVLFIKLLLRVSVFIPAPLLAIAAAIGLSQTWLADANLDLVVTKYGAISAKSLQFAAPSLESLDISMFGDIAYYAIAIVFVAAIESLLCAHLADRLAGNRGTPFNADKELWGQGHLMVLVPLLNGFPSTGALARTATNIKLGAVSPLSGVFNFVFQLLLAYYVAHYLELVPMACIAGILLYVAMNMVKREEVEEVLSMGHGHTALMLYTAAAVVATDFLRGVLSALAIYLVWRFVEHSRARIAETELEVPSLSTALRASIEEAKQRPRAVVNGHHAHGVERRKWLAHIRQPALMARSAFVHHQASVIGRVVLGDSVHIAAGASVRADEGSPFYIGANTNIQDGVVIHALQDRYVMVGGGSWAVYIGKNVSIAHDALVHGPSYVGDETFIGFKAVVHDAVVGEGCFIGIGAIVAGVELPAGRFVPPGAVIDSQAKADALGPVRPEHREFNADVVEVNRGLAAAYHEHNGHGHGLALGKSGHGPVPAFAADWAPIAGTGGVF</sequence>
<evidence type="ECO:0000256" key="3">
    <source>
        <dbReference type="ARBA" id="ARBA00022989"/>
    </source>
</evidence>
<evidence type="ECO:0000313" key="8">
    <source>
        <dbReference type="Proteomes" id="UP000824988"/>
    </source>
</evidence>
<feature type="domain" description="SLC26A/SulP transporter" evidence="6">
    <location>
        <begin position="31"/>
        <end position="391"/>
    </location>
</feature>
<comment type="subcellular location">
    <subcellularLocation>
        <location evidence="1">Membrane</location>
        <topology evidence="1">Multi-pass membrane protein</topology>
    </subcellularLocation>
</comment>
<evidence type="ECO:0000256" key="2">
    <source>
        <dbReference type="ARBA" id="ARBA00022692"/>
    </source>
</evidence>
<evidence type="ECO:0000256" key="1">
    <source>
        <dbReference type="ARBA" id="ARBA00004141"/>
    </source>
</evidence>
<dbReference type="AlphaFoldDB" id="A0A8D4VT84"/>
<dbReference type="PANTHER" id="PTHR43360:SF1">
    <property type="entry name" value="CARBOXYSOME ASSEMBLY PROTEIN CCMM"/>
    <property type="match status" value="1"/>
</dbReference>
<evidence type="ECO:0000313" key="7">
    <source>
        <dbReference type="EMBL" id="BBL72864.1"/>
    </source>
</evidence>
<dbReference type="InterPro" id="IPR011547">
    <property type="entry name" value="SLC26A/SulP_dom"/>
</dbReference>
<dbReference type="RefSeq" id="WP_221047802.1">
    <property type="nucleotide sequence ID" value="NZ_AP019782.1"/>
</dbReference>
<feature type="transmembrane region" description="Helical" evidence="5">
    <location>
        <begin position="305"/>
        <end position="324"/>
    </location>
</feature>
<feature type="transmembrane region" description="Helical" evidence="5">
    <location>
        <begin position="33"/>
        <end position="54"/>
    </location>
</feature>
<accession>A0A8D4VT84</accession>
<evidence type="ECO:0000256" key="4">
    <source>
        <dbReference type="ARBA" id="ARBA00023136"/>
    </source>
</evidence>
<gene>
    <name evidence="7" type="ORF">MoryE10_34700</name>
</gene>
<keyword evidence="3 5" id="KW-1133">Transmembrane helix</keyword>
<dbReference type="Proteomes" id="UP000824988">
    <property type="component" value="Chromosome"/>
</dbReference>
<dbReference type="PANTHER" id="PTHR43360">
    <property type="entry name" value="CARBON DIOXIDE CONCENTRATING MECHANISM PROTEIN CCMM"/>
    <property type="match status" value="1"/>
</dbReference>
<feature type="transmembrane region" description="Helical" evidence="5">
    <location>
        <begin position="181"/>
        <end position="200"/>
    </location>
</feature>
<feature type="transmembrane region" description="Helical" evidence="5">
    <location>
        <begin position="360"/>
        <end position="378"/>
    </location>
</feature>
<feature type="transmembrane region" description="Helical" evidence="5">
    <location>
        <begin position="205"/>
        <end position="224"/>
    </location>
</feature>